<dbReference type="RefSeq" id="WP_071648592.1">
    <property type="nucleotide sequence ID" value="NZ_CP017962.1"/>
</dbReference>
<accession>A0AAC9IY00</accession>
<evidence type="ECO:0000313" key="2">
    <source>
        <dbReference type="EMBL" id="APC47717.1"/>
    </source>
</evidence>
<evidence type="ECO:0000259" key="1">
    <source>
        <dbReference type="PROSITE" id="PS51186"/>
    </source>
</evidence>
<dbReference type="PANTHER" id="PTHR43259">
    <property type="entry name" value="SPT10P"/>
    <property type="match status" value="1"/>
</dbReference>
<reference evidence="3 5" key="2">
    <citation type="submission" date="2020-09" db="EMBL/GenBank/DDBJ databases">
        <title>Draft Genome Sequences of Oil-Oxidizing Bacteria Halomonas titanicae, Marinobacter lutaoensis, and Virgibacillus halodenitrificans Isolated from Highly Saline Environments.</title>
        <authorList>
            <person name="Grouzdev D.S."/>
            <person name="Sokolova D.S."/>
            <person name="Semenova E.M."/>
            <person name="Borzenkov I.A."/>
            <person name="Bidzhieva S.K."/>
            <person name="Poltaraus A.B."/>
            <person name="Nazina T.N."/>
        </authorList>
    </citation>
    <scope>NUCLEOTIDE SEQUENCE [LARGE SCALE GENOMIC DNA]</scope>
    <source>
        <strain evidence="3 5">VKM B-3472D</strain>
    </source>
</reference>
<evidence type="ECO:0000313" key="5">
    <source>
        <dbReference type="Proteomes" id="UP000621631"/>
    </source>
</evidence>
<dbReference type="EMBL" id="JACWEZ010000002">
    <property type="protein sequence ID" value="MBD1222076.1"/>
    <property type="molecule type" value="Genomic_DNA"/>
</dbReference>
<dbReference type="InterPro" id="IPR052829">
    <property type="entry name" value="N-acetyltransferase_domain"/>
</dbReference>
<dbReference type="KEGG" id="vhl:BME96_05830"/>
<evidence type="ECO:0000313" key="4">
    <source>
        <dbReference type="Proteomes" id="UP000182945"/>
    </source>
</evidence>
<gene>
    <name evidence="2" type="ORF">BME96_05830</name>
    <name evidence="3" type="ORF">IC602_05600</name>
</gene>
<keyword evidence="5" id="KW-1185">Reference proteome</keyword>
<dbReference type="GO" id="GO:0016747">
    <property type="term" value="F:acyltransferase activity, transferring groups other than amino-acyl groups"/>
    <property type="evidence" value="ECO:0007669"/>
    <property type="project" value="InterPro"/>
</dbReference>
<dbReference type="PANTHER" id="PTHR43259:SF1">
    <property type="entry name" value="N-ACETYLTRANSFERASE DOMAIN-CONTAINING PROTEIN"/>
    <property type="match status" value="1"/>
</dbReference>
<dbReference type="InterPro" id="IPR000182">
    <property type="entry name" value="GNAT_dom"/>
</dbReference>
<dbReference type="CDD" id="cd04301">
    <property type="entry name" value="NAT_SF"/>
    <property type="match status" value="1"/>
</dbReference>
<dbReference type="EMBL" id="CP017962">
    <property type="protein sequence ID" value="APC47717.1"/>
    <property type="molecule type" value="Genomic_DNA"/>
</dbReference>
<reference evidence="2 4" key="1">
    <citation type="submission" date="2016-11" db="EMBL/GenBank/DDBJ databases">
        <title>Complete genome sequencing of Virgibacillus halodenitrificans PDB-F2.</title>
        <authorList>
            <person name="Sun Z."/>
            <person name="Zhou Y."/>
            <person name="Li H."/>
        </authorList>
    </citation>
    <scope>NUCLEOTIDE SEQUENCE [LARGE SCALE GENOMIC DNA]</scope>
    <source>
        <strain evidence="2 4">PDB-F2</strain>
    </source>
</reference>
<name>A0AAC9IY00_VIRHA</name>
<feature type="domain" description="N-acetyltransferase" evidence="1">
    <location>
        <begin position="19"/>
        <end position="152"/>
    </location>
</feature>
<evidence type="ECO:0000313" key="3">
    <source>
        <dbReference type="EMBL" id="MBD1222076.1"/>
    </source>
</evidence>
<proteinExistence type="predicted"/>
<sequence length="152" mass="17838">MTISLEKMNATEFQQYRKFAIRNYADELSKSGDWEQQEVLPMATNEYDSLLPENEKTEDNYLYTIHSNNQEVGMIWLARRTDDEGFIYDFNIWEDNQGKGYGKQAMKELEIIAKKIGLKSIGLHVFGHNQIARDLYKKIGYVETNIKMKKIL</sequence>
<dbReference type="GeneID" id="71513901"/>
<dbReference type="Pfam" id="PF00583">
    <property type="entry name" value="Acetyltransf_1"/>
    <property type="match status" value="1"/>
</dbReference>
<dbReference type="SUPFAM" id="SSF55729">
    <property type="entry name" value="Acyl-CoA N-acyltransferases (Nat)"/>
    <property type="match status" value="1"/>
</dbReference>
<dbReference type="AlphaFoldDB" id="A0AAC9IY00"/>
<dbReference type="Proteomes" id="UP000182945">
    <property type="component" value="Chromosome"/>
</dbReference>
<organism evidence="2 4">
    <name type="scientific">Virgibacillus halodenitrificans</name>
    <name type="common">Bacillus halodenitrificans</name>
    <dbReference type="NCBI Taxonomy" id="1482"/>
    <lineage>
        <taxon>Bacteria</taxon>
        <taxon>Bacillati</taxon>
        <taxon>Bacillota</taxon>
        <taxon>Bacilli</taxon>
        <taxon>Bacillales</taxon>
        <taxon>Bacillaceae</taxon>
        <taxon>Virgibacillus</taxon>
    </lineage>
</organism>
<dbReference type="InterPro" id="IPR016181">
    <property type="entry name" value="Acyl_CoA_acyltransferase"/>
</dbReference>
<protein>
    <submittedName>
        <fullName evidence="2">GNAT family N-acetyltransferase</fullName>
    </submittedName>
</protein>
<dbReference type="PROSITE" id="PS51186">
    <property type="entry name" value="GNAT"/>
    <property type="match status" value="1"/>
</dbReference>
<dbReference type="Gene3D" id="3.40.630.30">
    <property type="match status" value="1"/>
</dbReference>
<dbReference type="Proteomes" id="UP000621631">
    <property type="component" value="Unassembled WGS sequence"/>
</dbReference>